<dbReference type="Proteomes" id="UP001178508">
    <property type="component" value="Chromosome 15"/>
</dbReference>
<keyword evidence="2" id="KW-1133">Transmembrane helix</keyword>
<evidence type="ECO:0000256" key="1">
    <source>
        <dbReference type="SAM" id="MobiDB-lite"/>
    </source>
</evidence>
<evidence type="ECO:0000256" key="2">
    <source>
        <dbReference type="SAM" id="Phobius"/>
    </source>
</evidence>
<dbReference type="PROSITE" id="PS50041">
    <property type="entry name" value="C_TYPE_LECTIN_2"/>
    <property type="match status" value="1"/>
</dbReference>
<organism evidence="4 5">
    <name type="scientific">Xyrichtys novacula</name>
    <name type="common">Pearly razorfish</name>
    <name type="synonym">Hemipteronotus novacula</name>
    <dbReference type="NCBI Taxonomy" id="13765"/>
    <lineage>
        <taxon>Eukaryota</taxon>
        <taxon>Metazoa</taxon>
        <taxon>Chordata</taxon>
        <taxon>Craniata</taxon>
        <taxon>Vertebrata</taxon>
        <taxon>Euteleostomi</taxon>
        <taxon>Actinopterygii</taxon>
        <taxon>Neopterygii</taxon>
        <taxon>Teleostei</taxon>
        <taxon>Neoteleostei</taxon>
        <taxon>Acanthomorphata</taxon>
        <taxon>Eupercaria</taxon>
        <taxon>Labriformes</taxon>
        <taxon>Labridae</taxon>
        <taxon>Xyrichtys</taxon>
    </lineage>
</organism>
<sequence>MMSNDDNSNEKSTPTETGNNGSTSAVRVGSRNLPLYPLVVVCLGLLNTILFISAIVIGVYCGKVREVSTPDHNTHHLIFEIKTINEMHTEITKSQVEAKQALEKQLRHHHQIQLQIAQNQSLGDQLQTQIEGLLLEKATLQARISDIQGSCERCLPGWQLINSTCYFHSISETAIPKNWQDSRADCIHRGGNLTVIDNLEEQLNLNEFLPKMDRSQKGTWIGLTYVPVKRSWVWLNGVILHHEGYWNTRQPNDLGISGGACAAILNTKTTTRTWNHASCFLKKEWLCEMEPNQL</sequence>
<feature type="region of interest" description="Disordered" evidence="1">
    <location>
        <begin position="1"/>
        <end position="25"/>
    </location>
</feature>
<accession>A0AAV1GJ93</accession>
<dbReference type="InterPro" id="IPR016187">
    <property type="entry name" value="CTDL_fold"/>
</dbReference>
<feature type="domain" description="C-type lectin" evidence="3">
    <location>
        <begin position="161"/>
        <end position="288"/>
    </location>
</feature>
<keyword evidence="5" id="KW-1185">Reference proteome</keyword>
<reference evidence="4" key="1">
    <citation type="submission" date="2023-08" db="EMBL/GenBank/DDBJ databases">
        <authorList>
            <person name="Alioto T."/>
            <person name="Alioto T."/>
            <person name="Gomez Garrido J."/>
        </authorList>
    </citation>
    <scope>NUCLEOTIDE SEQUENCE</scope>
</reference>
<dbReference type="AlphaFoldDB" id="A0AAV1GJ93"/>
<name>A0AAV1GJ93_XYRNO</name>
<dbReference type="Pfam" id="PF00059">
    <property type="entry name" value="Lectin_C"/>
    <property type="match status" value="1"/>
</dbReference>
<evidence type="ECO:0000313" key="5">
    <source>
        <dbReference type="Proteomes" id="UP001178508"/>
    </source>
</evidence>
<evidence type="ECO:0000313" key="4">
    <source>
        <dbReference type="EMBL" id="CAJ1073602.1"/>
    </source>
</evidence>
<evidence type="ECO:0000259" key="3">
    <source>
        <dbReference type="PROSITE" id="PS50041"/>
    </source>
</evidence>
<dbReference type="SUPFAM" id="SSF56436">
    <property type="entry name" value="C-type lectin-like"/>
    <property type="match status" value="1"/>
</dbReference>
<dbReference type="InterPro" id="IPR050111">
    <property type="entry name" value="C-type_lectin/snaclec_domain"/>
</dbReference>
<protein>
    <submittedName>
        <fullName evidence="4">C-type lectin domain family 4 member M-like</fullName>
    </submittedName>
</protein>
<keyword evidence="2" id="KW-0812">Transmembrane</keyword>
<gene>
    <name evidence="4" type="ORF">XNOV1_A035965</name>
</gene>
<dbReference type="InterPro" id="IPR001304">
    <property type="entry name" value="C-type_lectin-like"/>
</dbReference>
<proteinExistence type="predicted"/>
<feature type="transmembrane region" description="Helical" evidence="2">
    <location>
        <begin position="35"/>
        <end position="60"/>
    </location>
</feature>
<dbReference type="PANTHER" id="PTHR22803">
    <property type="entry name" value="MANNOSE, PHOSPHOLIPASE, LECTIN RECEPTOR RELATED"/>
    <property type="match status" value="1"/>
</dbReference>
<dbReference type="InterPro" id="IPR016186">
    <property type="entry name" value="C-type_lectin-like/link_sf"/>
</dbReference>
<dbReference type="EMBL" id="OY660878">
    <property type="protein sequence ID" value="CAJ1073602.1"/>
    <property type="molecule type" value="Genomic_DNA"/>
</dbReference>
<keyword evidence="2" id="KW-0472">Membrane</keyword>
<dbReference type="Gene3D" id="3.10.100.10">
    <property type="entry name" value="Mannose-Binding Protein A, subunit A"/>
    <property type="match status" value="1"/>
</dbReference>
<dbReference type="SMART" id="SM00034">
    <property type="entry name" value="CLECT"/>
    <property type="match status" value="1"/>
</dbReference>